<evidence type="ECO:0000313" key="2">
    <source>
        <dbReference type="EMBL" id="SAY43002.1"/>
    </source>
</evidence>
<protein>
    <recommendedName>
        <fullName evidence="1">NadR/Ttd14 AAA domain-containing protein</fullName>
    </recommendedName>
</protein>
<feature type="domain" description="NadR/Ttd14 AAA" evidence="1">
    <location>
        <begin position="7"/>
        <end position="170"/>
    </location>
</feature>
<dbReference type="Pfam" id="PF13521">
    <property type="entry name" value="AAA_28"/>
    <property type="match status" value="1"/>
</dbReference>
<name>A0A1C3HD99_SERMA</name>
<dbReference type="RefSeq" id="WP_180548551.1">
    <property type="nucleotide sequence ID" value="NZ_CP053927.1"/>
</dbReference>
<gene>
    <name evidence="2" type="ORF">PWN146_01692</name>
</gene>
<dbReference type="EMBL" id="LT575490">
    <property type="protein sequence ID" value="SAY43002.1"/>
    <property type="molecule type" value="Genomic_DNA"/>
</dbReference>
<proteinExistence type="predicted"/>
<dbReference type="SUPFAM" id="SSF52540">
    <property type="entry name" value="P-loop containing nucleoside triphosphate hydrolases"/>
    <property type="match status" value="1"/>
</dbReference>
<dbReference type="InterPro" id="IPR027417">
    <property type="entry name" value="P-loop_NTPase"/>
</dbReference>
<dbReference type="InterPro" id="IPR038727">
    <property type="entry name" value="NadR/Ttd14_AAA_dom"/>
</dbReference>
<dbReference type="Gene3D" id="3.40.50.300">
    <property type="entry name" value="P-loop containing nucleotide triphosphate hydrolases"/>
    <property type="match status" value="1"/>
</dbReference>
<accession>A0A1C3HD99</accession>
<evidence type="ECO:0000259" key="1">
    <source>
        <dbReference type="Pfam" id="PF13521"/>
    </source>
</evidence>
<dbReference type="AlphaFoldDB" id="A0A1C3HD99"/>
<sequence>MSDKLRRIVLTGGPGSGKSTLIDVLHRRGYPHSQEAGRAIIQEQVSIGGNALPWGDRQAFAERMLDWELRSWREATGATGWFFDRGLPDIAGYLTLCGLSIPAPLTAAIDAFRYANTVFIAPPWRAIYAQDSERKQSFAEAEQTYRAMVTTYRRYGYRLQELPRASPDERADFLLDALSHR</sequence>
<organism evidence="2">
    <name type="scientific">Serratia marcescens</name>
    <dbReference type="NCBI Taxonomy" id="615"/>
    <lineage>
        <taxon>Bacteria</taxon>
        <taxon>Pseudomonadati</taxon>
        <taxon>Pseudomonadota</taxon>
        <taxon>Gammaproteobacteria</taxon>
        <taxon>Enterobacterales</taxon>
        <taxon>Yersiniaceae</taxon>
        <taxon>Serratia</taxon>
    </lineage>
</organism>
<reference evidence="2" key="1">
    <citation type="submission" date="2016-05" db="EMBL/GenBank/DDBJ databases">
        <authorList>
            <person name="Cock P.J.A."/>
            <person name="Cock P.J.A."/>
        </authorList>
    </citation>
    <scope>NUCLEOTIDE SEQUENCE</scope>
    <source>
        <strain evidence="2">PWN146_assembly</strain>
    </source>
</reference>